<keyword evidence="2" id="KW-0812">Transmembrane</keyword>
<evidence type="ECO:0000256" key="1">
    <source>
        <dbReference type="ARBA" id="ARBA00009670"/>
    </source>
</evidence>
<dbReference type="InterPro" id="IPR050154">
    <property type="entry name" value="UbiB_kinase"/>
</dbReference>
<comment type="caution">
    <text evidence="4">The sequence shown here is derived from an EMBL/GenBank/DDBJ whole genome shotgun (WGS) entry which is preliminary data.</text>
</comment>
<keyword evidence="5" id="KW-1185">Reference proteome</keyword>
<proteinExistence type="inferred from homology"/>
<dbReference type="Pfam" id="PF03109">
    <property type="entry name" value="ABC1"/>
    <property type="match status" value="1"/>
</dbReference>
<dbReference type="RefSeq" id="WP_147297721.1">
    <property type="nucleotide sequence ID" value="NZ_QRDX01000001.1"/>
</dbReference>
<keyword evidence="2" id="KW-0472">Membrane</keyword>
<dbReference type="InterPro" id="IPR004147">
    <property type="entry name" value="ABC1_dom"/>
</dbReference>
<organism evidence="4 5">
    <name type="scientific">Seonamhaeicola aphaedonensis</name>
    <dbReference type="NCBI Taxonomy" id="1461338"/>
    <lineage>
        <taxon>Bacteria</taxon>
        <taxon>Pseudomonadati</taxon>
        <taxon>Bacteroidota</taxon>
        <taxon>Flavobacteriia</taxon>
        <taxon>Flavobacteriales</taxon>
        <taxon>Flavobacteriaceae</taxon>
    </lineage>
</organism>
<dbReference type="EMBL" id="QRDX01000001">
    <property type="protein sequence ID" value="RED50361.1"/>
    <property type="molecule type" value="Genomic_DNA"/>
</dbReference>
<evidence type="ECO:0000313" key="5">
    <source>
        <dbReference type="Proteomes" id="UP000256629"/>
    </source>
</evidence>
<dbReference type="OrthoDB" id="9795390at2"/>
<dbReference type="SUPFAM" id="SSF56112">
    <property type="entry name" value="Protein kinase-like (PK-like)"/>
    <property type="match status" value="1"/>
</dbReference>
<accession>A0A3D9HM07</accession>
<sequence length="573" mass="66222">MSLYLDIGKKYKSVARYNQILKVLVKYGFEDLVQYLEEKKRFEFLRRLIPKASRENAYKYTKWEKMRLVCEELGPTFVKFGQILSNRPDLIPLKLTLELEKLLDDVPPIPEEVAKKVVEEELKDSIENLFAWFEPKPFASASMAQVHRVTLKNGKRVALKIQRPGIKEVIEEDIKVMYSIAEVLQKRIPSIKSFDPKGLVRNFEEAIIKELDFINESINVQRFYNNITSDTSIDNFAVAPRVYREYTTTKVLALEFMSGTKIDNFDELITKNIDAKVISRRLTNSYFKQIFNYGFFHADPHAGNLLVKSNGHICFLDFGMMGSILPRDIEVFGKLFLAITRRDVKRIIKALQEFSNYTNIEDIRALEFDINEFVEKHYVRSVHKNEMSTILLELKDIIIAHGLKVPTHFFLFARSLVTIEGVTHKLDPTIDQYNIAKPFLLKAVAKSFNPILFGEKVINSLYELGNYIEEFPRDLKNAIRKINRGEVKVDLTHKGIDPMVHTIHRIAKQIITAFIIGALIVGASLFIISGIKPLWGDISLIGIVFIILALVLAYGMIRDIKKGDRDEWWYMNE</sequence>
<dbReference type="PANTHER" id="PTHR10566:SF113">
    <property type="entry name" value="PROTEIN ACTIVITY OF BC1 COMPLEX KINASE 7, CHLOROPLASTIC"/>
    <property type="match status" value="1"/>
</dbReference>
<evidence type="ECO:0000313" key="4">
    <source>
        <dbReference type="EMBL" id="RED50361.1"/>
    </source>
</evidence>
<dbReference type="PANTHER" id="PTHR10566">
    <property type="entry name" value="CHAPERONE-ACTIVITY OF BC1 COMPLEX CABC1 -RELATED"/>
    <property type="match status" value="1"/>
</dbReference>
<dbReference type="Proteomes" id="UP000256629">
    <property type="component" value="Unassembled WGS sequence"/>
</dbReference>
<feature type="transmembrane region" description="Helical" evidence="2">
    <location>
        <begin position="534"/>
        <end position="557"/>
    </location>
</feature>
<name>A0A3D9HM07_9FLAO</name>
<protein>
    <submittedName>
        <fullName evidence="4">2-octaprenylphenol hydroxylase</fullName>
    </submittedName>
</protein>
<feature type="domain" description="ABC1 atypical kinase-like" evidence="3">
    <location>
        <begin position="101"/>
        <end position="350"/>
    </location>
</feature>
<reference evidence="4 5" key="1">
    <citation type="submission" date="2018-07" db="EMBL/GenBank/DDBJ databases">
        <title>Genomic Encyclopedia of Type Strains, Phase III (KMG-III): the genomes of soil and plant-associated and newly described type strains.</title>
        <authorList>
            <person name="Whitman W."/>
        </authorList>
    </citation>
    <scope>NUCLEOTIDE SEQUENCE [LARGE SCALE GENOMIC DNA]</scope>
    <source>
        <strain evidence="4 5">CECT 8487</strain>
    </source>
</reference>
<comment type="similarity">
    <text evidence="1">Belongs to the protein kinase superfamily. ADCK protein kinase family.</text>
</comment>
<dbReference type="CDD" id="cd05121">
    <property type="entry name" value="ABC1_ADCK3-like"/>
    <property type="match status" value="1"/>
</dbReference>
<dbReference type="AlphaFoldDB" id="A0A3D9HM07"/>
<dbReference type="InterPro" id="IPR011009">
    <property type="entry name" value="Kinase-like_dom_sf"/>
</dbReference>
<evidence type="ECO:0000259" key="3">
    <source>
        <dbReference type="Pfam" id="PF03109"/>
    </source>
</evidence>
<feature type="transmembrane region" description="Helical" evidence="2">
    <location>
        <begin position="510"/>
        <end position="528"/>
    </location>
</feature>
<evidence type="ECO:0000256" key="2">
    <source>
        <dbReference type="SAM" id="Phobius"/>
    </source>
</evidence>
<gene>
    <name evidence="4" type="ORF">DFQ02_101390</name>
</gene>
<keyword evidence="2" id="KW-1133">Transmembrane helix</keyword>